<accession>A0A163M4Q1</accession>
<proteinExistence type="predicted"/>
<evidence type="ECO:0008006" key="3">
    <source>
        <dbReference type="Google" id="ProtNLM"/>
    </source>
</evidence>
<comment type="caution">
    <text evidence="1">The sequence shown here is derived from an EMBL/GenBank/DDBJ whole genome shotgun (WGS) entry which is preliminary data.</text>
</comment>
<dbReference type="Gene3D" id="3.50.50.60">
    <property type="entry name" value="FAD/NAD(P)-binding domain"/>
    <property type="match status" value="1"/>
</dbReference>
<dbReference type="EMBL" id="LWMH01000001">
    <property type="protein sequence ID" value="KZS48737.1"/>
    <property type="molecule type" value="Genomic_DNA"/>
</dbReference>
<dbReference type="InterPro" id="IPR036188">
    <property type="entry name" value="FAD/NAD-bd_sf"/>
</dbReference>
<dbReference type="Proteomes" id="UP000076796">
    <property type="component" value="Unassembled WGS sequence"/>
</dbReference>
<evidence type="ECO:0000313" key="1">
    <source>
        <dbReference type="EMBL" id="KZS48737.1"/>
    </source>
</evidence>
<evidence type="ECO:0000313" key="2">
    <source>
        <dbReference type="Proteomes" id="UP000076796"/>
    </source>
</evidence>
<keyword evidence="2" id="KW-1185">Reference proteome</keyword>
<name>A0A163M4Q1_9BACL</name>
<organism evidence="1 2">
    <name type="scientific">Paenibacillus glucanolyticus</name>
    <dbReference type="NCBI Taxonomy" id="59843"/>
    <lineage>
        <taxon>Bacteria</taxon>
        <taxon>Bacillati</taxon>
        <taxon>Bacillota</taxon>
        <taxon>Bacilli</taxon>
        <taxon>Bacillales</taxon>
        <taxon>Paenibacillaceae</taxon>
        <taxon>Paenibacillus</taxon>
    </lineage>
</organism>
<dbReference type="AlphaFoldDB" id="A0A163M4Q1"/>
<dbReference type="SUPFAM" id="SSF51905">
    <property type="entry name" value="FAD/NAD(P)-binding domain"/>
    <property type="match status" value="1"/>
</dbReference>
<sequence length="184" mass="20528">MGYWTHSRRLKLPKRSKNVCGSLSRSRNIFLKSLLVSLLLHCGLLDEQAYLQTAITSIIHRPYVMENHTLILGCGDSVFLTDPITGQGCNTASYAAEQIYETLLTNKEAAWDEAVSAAYWNRVKAYIVAVTEWTNAMTQPLPEHIAGLLMKAAADQQTADEIAAWFEDPIKAREAFIGNSINPR</sequence>
<protein>
    <recommendedName>
        <fullName evidence="3">Styrene monooxygenase StyA putative substrate binding domain-containing protein</fullName>
    </recommendedName>
</protein>
<dbReference type="STRING" id="59843.A3958_23050"/>
<gene>
    <name evidence="1" type="ORF">AWU65_23780</name>
</gene>
<reference evidence="1" key="1">
    <citation type="journal article" date="2016" name="Genome Announc.">
        <title>Draft genomes of two strains of Paenibacillus glucanolyticus with capability to degrade lignocellulose.</title>
        <authorList>
            <person name="Mathews S.L."/>
            <person name="Pawlak J."/>
            <person name="Grunden A.M."/>
        </authorList>
    </citation>
    <scope>NUCLEOTIDE SEQUENCE [LARGE SCALE GENOMIC DNA]</scope>
    <source>
        <strain evidence="1">SLM1</strain>
    </source>
</reference>